<evidence type="ECO:0000313" key="4">
    <source>
        <dbReference type="Proteomes" id="UP000188388"/>
    </source>
</evidence>
<keyword evidence="1" id="KW-0812">Transmembrane</keyword>
<feature type="transmembrane region" description="Helical" evidence="1">
    <location>
        <begin position="146"/>
        <end position="169"/>
    </location>
</feature>
<sequence>MLLIAEAGDYSPSTKWSLRLAFFLAIYVVCASAISPQSFFHLTLVYAQKFATGIPILFVAGVCSAALIYGRGKPTRYAVDLVRARWRGCLLVLLFFFASLTAFSTYKMAIPSVVPFYADNWLADLDEWLHGIAPWELTHKLDSNTWSIVVFNSYEVIWFFQWFGSMLFVSLWSDKIGRVRYLWAAALSLSILGTVLALALASVGPIYYHQFVGEDRFNGLNAAMDGLDYSHMVREPAAYLLTAYQSGRPDLGGGISAMPSMHVAFATLNAYLLSSLNLWLGVLGWMFAALIMYGSVYTGWHYAVDGYVSIIVVSVIWWATGRQPAQIKTQFAIRQAIEG</sequence>
<feature type="transmembrane region" description="Helical" evidence="1">
    <location>
        <begin position="90"/>
        <end position="110"/>
    </location>
</feature>
<reference evidence="4" key="1">
    <citation type="submission" date="2017-01" db="EMBL/GenBank/DDBJ databases">
        <authorList>
            <person name="Brunel B."/>
        </authorList>
    </citation>
    <scope>NUCLEOTIDE SEQUENCE [LARGE SCALE GENOMIC DNA]</scope>
</reference>
<feature type="domain" description="Inositolphosphotransferase Aur1/Ipt1" evidence="2">
    <location>
        <begin position="121"/>
        <end position="318"/>
    </location>
</feature>
<feature type="transmembrane region" description="Helical" evidence="1">
    <location>
        <begin position="50"/>
        <end position="69"/>
    </location>
</feature>
<feature type="transmembrane region" description="Helical" evidence="1">
    <location>
        <begin position="251"/>
        <end position="271"/>
    </location>
</feature>
<protein>
    <recommendedName>
        <fullName evidence="2">Inositolphosphotransferase Aur1/Ipt1 domain-containing protein</fullName>
    </recommendedName>
</protein>
<dbReference type="Proteomes" id="UP000188388">
    <property type="component" value="Unassembled WGS sequence"/>
</dbReference>
<feature type="transmembrane region" description="Helical" evidence="1">
    <location>
        <begin position="302"/>
        <end position="320"/>
    </location>
</feature>
<dbReference type="InterPro" id="IPR026841">
    <property type="entry name" value="Aur1/Ipt1"/>
</dbReference>
<keyword evidence="1" id="KW-1133">Transmembrane helix</keyword>
<gene>
    <name evidence="3" type="ORF">BQ8794_80009</name>
</gene>
<dbReference type="InterPro" id="IPR036938">
    <property type="entry name" value="PAP2/HPO_sf"/>
</dbReference>
<dbReference type="Gene3D" id="1.20.144.10">
    <property type="entry name" value="Phosphatidic acid phosphatase type 2/haloperoxidase"/>
    <property type="match status" value="1"/>
</dbReference>
<dbReference type="STRING" id="1631249.BQ8794_80009"/>
<dbReference type="AlphaFoldDB" id="A0A1R3VIK9"/>
<evidence type="ECO:0000313" key="3">
    <source>
        <dbReference type="EMBL" id="SIT59675.1"/>
    </source>
</evidence>
<keyword evidence="1" id="KW-0472">Membrane</keyword>
<organism evidence="3 4">
    <name type="scientific">Mesorhizobium prunaredense</name>
    <dbReference type="NCBI Taxonomy" id="1631249"/>
    <lineage>
        <taxon>Bacteria</taxon>
        <taxon>Pseudomonadati</taxon>
        <taxon>Pseudomonadota</taxon>
        <taxon>Alphaproteobacteria</taxon>
        <taxon>Hyphomicrobiales</taxon>
        <taxon>Phyllobacteriaceae</taxon>
        <taxon>Mesorhizobium</taxon>
    </lineage>
</organism>
<evidence type="ECO:0000256" key="1">
    <source>
        <dbReference type="SAM" id="Phobius"/>
    </source>
</evidence>
<accession>A0A1R3VIK9</accession>
<dbReference type="Pfam" id="PF14378">
    <property type="entry name" value="PAP2_3"/>
    <property type="match status" value="1"/>
</dbReference>
<dbReference type="EMBL" id="FTPD01000078">
    <property type="protein sequence ID" value="SIT59675.1"/>
    <property type="molecule type" value="Genomic_DNA"/>
</dbReference>
<dbReference type="GO" id="GO:0016020">
    <property type="term" value="C:membrane"/>
    <property type="evidence" value="ECO:0007669"/>
    <property type="project" value="UniProtKB-SubCell"/>
</dbReference>
<feature type="transmembrane region" description="Helical" evidence="1">
    <location>
        <begin position="278"/>
        <end position="296"/>
    </location>
</feature>
<keyword evidence="4" id="KW-1185">Reference proteome</keyword>
<evidence type="ECO:0000259" key="2">
    <source>
        <dbReference type="Pfam" id="PF14378"/>
    </source>
</evidence>
<name>A0A1R3VIK9_9HYPH</name>
<proteinExistence type="predicted"/>
<dbReference type="SUPFAM" id="SSF48317">
    <property type="entry name" value="Acid phosphatase/Vanadium-dependent haloperoxidase"/>
    <property type="match status" value="1"/>
</dbReference>
<dbReference type="RefSeq" id="WP_077383600.1">
    <property type="nucleotide sequence ID" value="NZ_FTPD01000078.1"/>
</dbReference>
<feature type="transmembrane region" description="Helical" evidence="1">
    <location>
        <begin position="20"/>
        <end position="44"/>
    </location>
</feature>
<feature type="transmembrane region" description="Helical" evidence="1">
    <location>
        <begin position="181"/>
        <end position="208"/>
    </location>
</feature>